<dbReference type="PANTHER" id="PTHR12002">
    <property type="entry name" value="CLAUDIN"/>
    <property type="match status" value="1"/>
</dbReference>
<reference evidence="11" key="2">
    <citation type="submission" date="2025-08" db="UniProtKB">
        <authorList>
            <consortium name="Ensembl"/>
        </authorList>
    </citation>
    <scope>IDENTIFICATION</scope>
    <source>
        <strain evidence="11">Isolate ISIS603380</strain>
    </source>
</reference>
<dbReference type="InParanoid" id="G3U4Z5"/>
<evidence type="ECO:0000256" key="5">
    <source>
        <dbReference type="ARBA" id="ARBA00022475"/>
    </source>
</evidence>
<evidence type="ECO:0000256" key="7">
    <source>
        <dbReference type="ARBA" id="ARBA00022949"/>
    </source>
</evidence>
<proteinExistence type="inferred from homology"/>
<sequence>LPCFFLFTSRLEMKHFLRKLLGLLFSYMSWTSGIILAISRSWRVWKVDSEIVPMVSIGLWEVFYIQNLNMSGVLVETEQVGVMDESWALPDEITYGQELILLANLMKLVVLIFGTMTLWVSWIKAPYPEFLRMYYNICICLLLLSPCCTLSAVIWNFSADFSGETTFDFPESFPIKKEALIREEGSYILPLGIITAAMSFVSALSFLFE</sequence>
<keyword evidence="9 10" id="KW-0472">Membrane</keyword>
<dbReference type="AlphaFoldDB" id="G3U4Z5"/>
<feature type="transmembrane region" description="Helical" evidence="10">
    <location>
        <begin position="187"/>
        <end position="208"/>
    </location>
</feature>
<feature type="transmembrane region" description="Helical" evidence="10">
    <location>
        <begin position="134"/>
        <end position="157"/>
    </location>
</feature>
<dbReference type="eggNOG" id="ENOG502RU02">
    <property type="taxonomic scope" value="Eukaryota"/>
</dbReference>
<evidence type="ECO:0000313" key="11">
    <source>
        <dbReference type="Ensembl" id="ENSLAFP00000022903.1"/>
    </source>
</evidence>
<keyword evidence="7" id="KW-0965">Cell junction</keyword>
<name>G3U4Z5_LOXAF</name>
<dbReference type="GO" id="GO:0005886">
    <property type="term" value="C:plasma membrane"/>
    <property type="evidence" value="ECO:0007669"/>
    <property type="project" value="UniProtKB-SubCell"/>
</dbReference>
<feature type="transmembrane region" description="Helical" evidence="10">
    <location>
        <begin position="99"/>
        <end position="122"/>
    </location>
</feature>
<keyword evidence="4" id="KW-0796">Tight junction</keyword>
<dbReference type="GO" id="GO:0005923">
    <property type="term" value="C:bicellular tight junction"/>
    <property type="evidence" value="ECO:0007669"/>
    <property type="project" value="UniProtKB-SubCell"/>
</dbReference>
<keyword evidence="5" id="KW-1003">Cell membrane</keyword>
<comment type="similarity">
    <text evidence="3">Belongs to the claudin family.</text>
</comment>
<feature type="transmembrane region" description="Helical" evidence="10">
    <location>
        <begin position="20"/>
        <end position="39"/>
    </location>
</feature>
<dbReference type="HOGENOM" id="CLU_1197245_0_0_1"/>
<dbReference type="OMA" id="PEFHYAQ"/>
<protein>
    <submittedName>
        <fullName evidence="11">Uncharacterized protein</fullName>
    </submittedName>
</protein>
<evidence type="ECO:0000313" key="12">
    <source>
        <dbReference type="Proteomes" id="UP000007646"/>
    </source>
</evidence>
<evidence type="ECO:0000256" key="6">
    <source>
        <dbReference type="ARBA" id="ARBA00022692"/>
    </source>
</evidence>
<evidence type="ECO:0000256" key="1">
    <source>
        <dbReference type="ARBA" id="ARBA00004435"/>
    </source>
</evidence>
<comment type="subcellular location">
    <subcellularLocation>
        <location evidence="1">Cell junction</location>
        <location evidence="1">Tight junction</location>
    </subcellularLocation>
    <subcellularLocation>
        <location evidence="2">Cell membrane</location>
        <topology evidence="2">Multi-pass membrane protein</topology>
    </subcellularLocation>
</comment>
<dbReference type="InterPro" id="IPR006187">
    <property type="entry name" value="Claudin"/>
</dbReference>
<reference evidence="11" key="3">
    <citation type="submission" date="2025-09" db="UniProtKB">
        <authorList>
            <consortium name="Ensembl"/>
        </authorList>
    </citation>
    <scope>IDENTIFICATION</scope>
    <source>
        <strain evidence="11">Isolate ISIS603380</strain>
    </source>
</reference>
<evidence type="ECO:0000256" key="9">
    <source>
        <dbReference type="ARBA" id="ARBA00023136"/>
    </source>
</evidence>
<reference evidence="11 12" key="1">
    <citation type="submission" date="2009-06" db="EMBL/GenBank/DDBJ databases">
        <title>The Genome Sequence of Loxodonta africana (African elephant).</title>
        <authorList>
            <person name="Di Palma F."/>
            <person name="Heiman D."/>
            <person name="Young S."/>
            <person name="Johnson J."/>
            <person name="Lander E.S."/>
            <person name="Lindblad-Toh K."/>
        </authorList>
    </citation>
    <scope>NUCLEOTIDE SEQUENCE [LARGE SCALE GENOMIC DNA]</scope>
    <source>
        <strain evidence="11 12">Isolate ISIS603380</strain>
    </source>
</reference>
<keyword evidence="8 10" id="KW-1133">Transmembrane helix</keyword>
<dbReference type="Ensembl" id="ENSLAFT00000035268.1">
    <property type="protein sequence ID" value="ENSLAFP00000022903.1"/>
    <property type="gene ID" value="ENSLAFG00000025772.1"/>
</dbReference>
<organism evidence="11 12">
    <name type="scientific">Loxodonta africana</name>
    <name type="common">African elephant</name>
    <dbReference type="NCBI Taxonomy" id="9785"/>
    <lineage>
        <taxon>Eukaryota</taxon>
        <taxon>Metazoa</taxon>
        <taxon>Chordata</taxon>
        <taxon>Craniata</taxon>
        <taxon>Vertebrata</taxon>
        <taxon>Euteleostomi</taxon>
        <taxon>Mammalia</taxon>
        <taxon>Eutheria</taxon>
        <taxon>Afrotheria</taxon>
        <taxon>Proboscidea</taxon>
        <taxon>Elephantidae</taxon>
        <taxon>Loxodonta</taxon>
    </lineage>
</organism>
<evidence type="ECO:0000256" key="3">
    <source>
        <dbReference type="ARBA" id="ARBA00008295"/>
    </source>
</evidence>
<accession>G3U4Z5</accession>
<keyword evidence="12" id="KW-1185">Reference proteome</keyword>
<dbReference type="Gene3D" id="1.20.140.150">
    <property type="match status" value="1"/>
</dbReference>
<evidence type="ECO:0000256" key="2">
    <source>
        <dbReference type="ARBA" id="ARBA00004651"/>
    </source>
</evidence>
<evidence type="ECO:0000256" key="10">
    <source>
        <dbReference type="SAM" id="Phobius"/>
    </source>
</evidence>
<dbReference type="GO" id="GO:0005198">
    <property type="term" value="F:structural molecule activity"/>
    <property type="evidence" value="ECO:0007669"/>
    <property type="project" value="InterPro"/>
</dbReference>
<evidence type="ECO:0000256" key="4">
    <source>
        <dbReference type="ARBA" id="ARBA00022427"/>
    </source>
</evidence>
<evidence type="ECO:0000256" key="8">
    <source>
        <dbReference type="ARBA" id="ARBA00022989"/>
    </source>
</evidence>
<keyword evidence="6 10" id="KW-0812">Transmembrane</keyword>
<dbReference type="GeneTree" id="ENSGT00520000056155"/>
<dbReference type="Proteomes" id="UP000007646">
    <property type="component" value="Unassembled WGS sequence"/>
</dbReference>